<protein>
    <submittedName>
        <fullName evidence="2">Nucleotide-binding protein</fullName>
    </submittedName>
</protein>
<sequence>MPDNYGIQVSGGQLTGSSIAAGPGARAISYGFGSQPSDQATSLDQAAKHEKERNVFVIHGRDEQARSKVFDLLRRLGLLPLEWETLVRETATMSPHLLDVVGRALDIAQAIVVVMTPDDVVQLHPSLAEDEDEHDLQCQARPNVLFEAGMAFGVAPRRTLLLRLGKLRQVSDINGLNYVQVNGSPGSVLKLRQRLETAGCHLTSTGVDYIDPELLRDLSAYTRRPPR</sequence>
<keyword evidence="3" id="KW-1185">Reference proteome</keyword>
<dbReference type="EMBL" id="JAPNUD010000021">
    <property type="protein sequence ID" value="MDA0641150.1"/>
    <property type="molecule type" value="Genomic_DNA"/>
</dbReference>
<dbReference type="InterPro" id="IPR019302">
    <property type="entry name" value="CAP12/PCTIR_TIR_dom"/>
</dbReference>
<feature type="domain" description="CD-NTase-associated protein 12/Pycsar effector protein TIR" evidence="1">
    <location>
        <begin position="54"/>
        <end position="182"/>
    </location>
</feature>
<dbReference type="RefSeq" id="WP_271276150.1">
    <property type="nucleotide sequence ID" value="NZ_BAABFD010000016.1"/>
</dbReference>
<accession>A0ABT4SW78</accession>
<gene>
    <name evidence="2" type="ORF">OUY24_11025</name>
</gene>
<proteinExistence type="predicted"/>
<evidence type="ECO:0000313" key="3">
    <source>
        <dbReference type="Proteomes" id="UP001212498"/>
    </source>
</evidence>
<evidence type="ECO:0000259" key="1">
    <source>
        <dbReference type="Pfam" id="PF10137"/>
    </source>
</evidence>
<organism evidence="2 3">
    <name type="scientific">Nonomuraea ferruginea</name>
    <dbReference type="NCBI Taxonomy" id="46174"/>
    <lineage>
        <taxon>Bacteria</taxon>
        <taxon>Bacillati</taxon>
        <taxon>Actinomycetota</taxon>
        <taxon>Actinomycetes</taxon>
        <taxon>Streptosporangiales</taxon>
        <taxon>Streptosporangiaceae</taxon>
        <taxon>Nonomuraea</taxon>
    </lineage>
</organism>
<reference evidence="2 3" key="1">
    <citation type="submission" date="2022-11" db="EMBL/GenBank/DDBJ databases">
        <title>Nonomuraea corallina sp. nov., a new species of the genus Nonomuraea isolated from sea side sediment in Thai sea.</title>
        <authorList>
            <person name="Ngamcharungchit C."/>
            <person name="Matsumoto A."/>
            <person name="Suriyachadkun C."/>
            <person name="Panbangred W."/>
            <person name="Inahashi Y."/>
            <person name="Intra B."/>
        </authorList>
    </citation>
    <scope>NUCLEOTIDE SEQUENCE [LARGE SCALE GENOMIC DNA]</scope>
    <source>
        <strain evidence="2 3">DSM 43553</strain>
    </source>
</reference>
<dbReference type="Proteomes" id="UP001212498">
    <property type="component" value="Unassembled WGS sequence"/>
</dbReference>
<dbReference type="Pfam" id="PF10137">
    <property type="entry name" value="CAP12-PCTIR_TIR"/>
    <property type="match status" value="1"/>
</dbReference>
<name>A0ABT4SW78_9ACTN</name>
<evidence type="ECO:0000313" key="2">
    <source>
        <dbReference type="EMBL" id="MDA0641150.1"/>
    </source>
</evidence>
<comment type="caution">
    <text evidence="2">The sequence shown here is derived from an EMBL/GenBank/DDBJ whole genome shotgun (WGS) entry which is preliminary data.</text>
</comment>